<dbReference type="eggNOG" id="COG0626">
    <property type="taxonomic scope" value="Bacteria"/>
</dbReference>
<dbReference type="KEGG" id="cgo:Corgl_0106"/>
<keyword evidence="10" id="KW-1185">Reference proteome</keyword>
<keyword evidence="2 7" id="KW-0663">Pyridoxal phosphate</keyword>
<feature type="modified residue" description="N6-(pyridoxal phosphate)lysine" evidence="7">
    <location>
        <position position="203"/>
    </location>
</feature>
<dbReference type="EMBL" id="CP002628">
    <property type="protein sequence ID" value="AEB06233.1"/>
    <property type="molecule type" value="Genomic_DNA"/>
</dbReference>
<dbReference type="EC" id="4.4.1.2" evidence="3"/>
<evidence type="ECO:0000313" key="10">
    <source>
        <dbReference type="Proteomes" id="UP000006851"/>
    </source>
</evidence>
<dbReference type="Gene3D" id="3.40.640.10">
    <property type="entry name" value="Type I PLP-dependent aspartate aminotransferase-like (Major domain)"/>
    <property type="match status" value="1"/>
</dbReference>
<comment type="catalytic activity">
    <reaction evidence="6">
        <text>L-methionine + H2O = methanethiol + 2-oxobutanoate + NH4(+)</text>
        <dbReference type="Rhea" id="RHEA:23800"/>
        <dbReference type="ChEBI" id="CHEBI:15377"/>
        <dbReference type="ChEBI" id="CHEBI:16007"/>
        <dbReference type="ChEBI" id="CHEBI:16763"/>
        <dbReference type="ChEBI" id="CHEBI:28938"/>
        <dbReference type="ChEBI" id="CHEBI:57844"/>
        <dbReference type="EC" id="4.4.1.11"/>
    </reaction>
    <physiologicalReaction direction="left-to-right" evidence="6">
        <dbReference type="Rhea" id="RHEA:23801"/>
    </physiologicalReaction>
</comment>
<organism evidence="9 10">
    <name type="scientific">Coriobacterium glomerans (strain ATCC 49209 / DSM 20642 / JCM 10262 / PW2)</name>
    <dbReference type="NCBI Taxonomy" id="700015"/>
    <lineage>
        <taxon>Bacteria</taxon>
        <taxon>Bacillati</taxon>
        <taxon>Actinomycetota</taxon>
        <taxon>Coriobacteriia</taxon>
        <taxon>Coriobacteriales</taxon>
        <taxon>Coriobacteriaceae</taxon>
        <taxon>Coriobacterium</taxon>
    </lineage>
</organism>
<dbReference type="AlphaFoldDB" id="F2N9X8"/>
<name>F2N9X8_CORGP</name>
<dbReference type="FunFam" id="3.40.640.10:FF:000046">
    <property type="entry name" value="Cystathionine gamma-lyase"/>
    <property type="match status" value="1"/>
</dbReference>
<gene>
    <name evidence="9" type="ordered locus">Corgl_0106</name>
</gene>
<evidence type="ECO:0000256" key="3">
    <source>
        <dbReference type="ARBA" id="ARBA00047175"/>
    </source>
</evidence>
<dbReference type="InterPro" id="IPR015422">
    <property type="entry name" value="PyrdxlP-dep_Trfase_small"/>
</dbReference>
<dbReference type="STRING" id="700015.Corgl_0106"/>
<dbReference type="InterPro" id="IPR000277">
    <property type="entry name" value="Cys/Met-Metab_PyrdxlP-dep_enz"/>
</dbReference>
<reference evidence="10" key="1">
    <citation type="journal article" date="2013" name="Stand. Genomic Sci.">
        <title>Complete genome sequence of Coriobacterium glomerans type strain (PW2(T)) from the midgut of Pyrrhocoris apterus L. (red soldier bug).</title>
        <authorList>
            <person name="Stackebrandt E."/>
            <person name="Zeytun A."/>
            <person name="Lapidus A."/>
            <person name="Nolan M."/>
            <person name="Lucas S."/>
            <person name="Hammon N."/>
            <person name="Deshpande S."/>
            <person name="Cheng J.F."/>
            <person name="Tapia R."/>
            <person name="Goodwin L.A."/>
            <person name="Pitluck S."/>
            <person name="Liolios K."/>
            <person name="Pagani I."/>
            <person name="Ivanova N."/>
            <person name="Mavromatis K."/>
            <person name="Mikhailova N."/>
            <person name="Huntemann M."/>
            <person name="Pati A."/>
            <person name="Chen A."/>
            <person name="Palaniappan K."/>
            <person name="Chang Y.J."/>
            <person name="Land M."/>
            <person name="Hauser L."/>
            <person name="Rohde M."/>
            <person name="Pukall R."/>
            <person name="Goker M."/>
            <person name="Detter J.C."/>
            <person name="Woyke T."/>
            <person name="Bristow J."/>
            <person name="Eisen J.A."/>
            <person name="Markowitz V."/>
            <person name="Hugenholtz P."/>
            <person name="Kyrpides N.C."/>
            <person name="Klenk H.P."/>
        </authorList>
    </citation>
    <scope>NUCLEOTIDE SEQUENCE</scope>
    <source>
        <strain evidence="10">ATCC 49209 / DSM 20642 / JCM 10262 / PW2</strain>
    </source>
</reference>
<evidence type="ECO:0000256" key="4">
    <source>
        <dbReference type="ARBA" id="ARBA00047199"/>
    </source>
</evidence>
<protein>
    <recommendedName>
        <fullName evidence="3">homocysteine desulfhydrase</fullName>
        <ecNumber evidence="3">4.4.1.2</ecNumber>
    </recommendedName>
    <alternativeName>
        <fullName evidence="4">Homocysteine desulfhydrase</fullName>
    </alternativeName>
</protein>
<dbReference type="Pfam" id="PF01053">
    <property type="entry name" value="Cys_Met_Meta_PP"/>
    <property type="match status" value="1"/>
</dbReference>
<comment type="cofactor">
    <cofactor evidence="1 8">
        <name>pyridoxal 5'-phosphate</name>
        <dbReference type="ChEBI" id="CHEBI:597326"/>
    </cofactor>
</comment>
<dbReference type="InterPro" id="IPR015424">
    <property type="entry name" value="PyrdxlP-dep_Trfase"/>
</dbReference>
<sequence>MSRLDTVCNSVAKARELYRPMSPEIVLTSSFRFGSFDEYAKSCNDEFDSYVYTRGTNPTTSLLEGKIAELEGGERCKVFASGMGAISATLLTFLRQGDDVLFVNTIYSATSSLLKYMERYGVTWSSISSCKTDVIASAIKASTKIIYIESPSSQKFELVDIEKIAKIARVRHIMTVIDNTWATPLFQKPLNHAVDISIQSCSKYIGGHSDIVCGAVISSKKLIRQIEEFGFLLLGSTASPLTSYLALRSLRTLPCRMRTLECSVKVVIKFLENDPRIKKIHHPLCGDAWQRKLAVKYLDGYGSLLAIDFANPDLDRFEQFINSLQLISVGVSWGGFESLVLPAYRKTNSETVLKRGLDLTHVRLYVGLEDPSDIVSDLSYALDQAYGSL</sequence>
<dbReference type="OrthoDB" id="9780685at2"/>
<dbReference type="GO" id="GO:0047982">
    <property type="term" value="F:homocysteine desulfhydrase activity"/>
    <property type="evidence" value="ECO:0007669"/>
    <property type="project" value="UniProtKB-EC"/>
</dbReference>
<accession>F2N9X8</accession>
<dbReference type="PANTHER" id="PTHR11808">
    <property type="entry name" value="TRANS-SULFURATION ENZYME FAMILY MEMBER"/>
    <property type="match status" value="1"/>
</dbReference>
<dbReference type="SUPFAM" id="SSF53383">
    <property type="entry name" value="PLP-dependent transferases"/>
    <property type="match status" value="1"/>
</dbReference>
<dbReference type="GO" id="GO:0030170">
    <property type="term" value="F:pyridoxal phosphate binding"/>
    <property type="evidence" value="ECO:0007669"/>
    <property type="project" value="InterPro"/>
</dbReference>
<dbReference type="PANTHER" id="PTHR11808:SF80">
    <property type="entry name" value="CYSTATHIONINE GAMMA-LYASE"/>
    <property type="match status" value="1"/>
</dbReference>
<evidence type="ECO:0000256" key="2">
    <source>
        <dbReference type="ARBA" id="ARBA00022898"/>
    </source>
</evidence>
<comment type="similarity">
    <text evidence="8">Belongs to the trans-sulfuration enzymes family.</text>
</comment>
<proteinExistence type="inferred from homology"/>
<dbReference type="Proteomes" id="UP000006851">
    <property type="component" value="Chromosome"/>
</dbReference>
<comment type="catalytic activity">
    <reaction evidence="5">
        <text>L-homocysteine + H2O = 2-oxobutanoate + hydrogen sulfide + NH4(+) + H(+)</text>
        <dbReference type="Rhea" id="RHEA:14501"/>
        <dbReference type="ChEBI" id="CHEBI:15377"/>
        <dbReference type="ChEBI" id="CHEBI:15378"/>
        <dbReference type="ChEBI" id="CHEBI:16763"/>
        <dbReference type="ChEBI" id="CHEBI:28938"/>
        <dbReference type="ChEBI" id="CHEBI:29919"/>
        <dbReference type="ChEBI" id="CHEBI:58199"/>
        <dbReference type="EC" id="4.4.1.2"/>
    </reaction>
    <physiologicalReaction direction="left-to-right" evidence="5">
        <dbReference type="Rhea" id="RHEA:14502"/>
    </physiologicalReaction>
</comment>
<evidence type="ECO:0000256" key="1">
    <source>
        <dbReference type="ARBA" id="ARBA00001933"/>
    </source>
</evidence>
<dbReference type="GO" id="GO:0005737">
    <property type="term" value="C:cytoplasm"/>
    <property type="evidence" value="ECO:0007669"/>
    <property type="project" value="TreeGrafter"/>
</dbReference>
<dbReference type="InterPro" id="IPR015421">
    <property type="entry name" value="PyrdxlP-dep_Trfase_major"/>
</dbReference>
<evidence type="ECO:0000256" key="6">
    <source>
        <dbReference type="ARBA" id="ARBA00052699"/>
    </source>
</evidence>
<dbReference type="GO" id="GO:0018826">
    <property type="term" value="F:methionine gamma-lyase activity"/>
    <property type="evidence" value="ECO:0007669"/>
    <property type="project" value="UniProtKB-EC"/>
</dbReference>
<dbReference type="HOGENOM" id="CLU_018986_2_0_11"/>
<evidence type="ECO:0000256" key="7">
    <source>
        <dbReference type="PIRSR" id="PIRSR001434-2"/>
    </source>
</evidence>
<evidence type="ECO:0000256" key="5">
    <source>
        <dbReference type="ARBA" id="ARBA00048780"/>
    </source>
</evidence>
<evidence type="ECO:0000313" key="9">
    <source>
        <dbReference type="EMBL" id="AEB06233.1"/>
    </source>
</evidence>
<dbReference type="GO" id="GO:0019346">
    <property type="term" value="P:transsulfuration"/>
    <property type="evidence" value="ECO:0007669"/>
    <property type="project" value="InterPro"/>
</dbReference>
<dbReference type="Gene3D" id="3.90.1150.10">
    <property type="entry name" value="Aspartate Aminotransferase, domain 1"/>
    <property type="match status" value="1"/>
</dbReference>
<evidence type="ECO:0000256" key="8">
    <source>
        <dbReference type="RuleBase" id="RU362118"/>
    </source>
</evidence>
<dbReference type="PIRSF" id="PIRSF001434">
    <property type="entry name" value="CGS"/>
    <property type="match status" value="1"/>
</dbReference>